<dbReference type="Proteomes" id="UP000003891">
    <property type="component" value="Unassembled WGS sequence"/>
</dbReference>
<dbReference type="Pfam" id="PF24032">
    <property type="entry name" value="YQBQ"/>
    <property type="match status" value="1"/>
</dbReference>
<protein>
    <submittedName>
        <fullName evidence="2">Phage protein</fullName>
    </submittedName>
</protein>
<dbReference type="eggNOG" id="COG4193">
    <property type="taxonomic scope" value="Bacteria"/>
</dbReference>
<evidence type="ECO:0000259" key="1">
    <source>
        <dbReference type="Pfam" id="PF24032"/>
    </source>
</evidence>
<dbReference type="PATRIC" id="fig|743719.3.peg.2435"/>
<reference evidence="2 3" key="1">
    <citation type="submission" date="2011-09" db="EMBL/GenBank/DDBJ databases">
        <title>The draft genome of Paenibacillus lactis 154.</title>
        <authorList>
            <consortium name="US DOE Joint Genome Institute (JGI-PGF)"/>
            <person name="Lucas S."/>
            <person name="Han J."/>
            <person name="Lapidus A."/>
            <person name="Cheng J.-F."/>
            <person name="Goodwin L."/>
            <person name="Pitluck S."/>
            <person name="Peters L."/>
            <person name="Land M.L."/>
            <person name="Hauser L."/>
            <person name="Siebers A."/>
            <person name="Thelen M."/>
            <person name="Hugenholtz P."/>
            <person name="Allgaier M."/>
            <person name="Woyke T.J."/>
        </authorList>
    </citation>
    <scope>NUCLEOTIDE SEQUENCE [LARGE SCALE GENOMIC DNA]</scope>
    <source>
        <strain evidence="2 3">154</strain>
    </source>
</reference>
<dbReference type="STRING" id="743719.PaelaDRAFT_2413"/>
<dbReference type="InterPro" id="IPR056937">
    <property type="entry name" value="YqbQ/XkdQ"/>
</dbReference>
<proteinExistence type="predicted"/>
<organism evidence="2 3">
    <name type="scientific">Paenibacillus lactis 154</name>
    <dbReference type="NCBI Taxonomy" id="743719"/>
    <lineage>
        <taxon>Bacteria</taxon>
        <taxon>Bacillati</taxon>
        <taxon>Bacillota</taxon>
        <taxon>Bacilli</taxon>
        <taxon>Bacillales</taxon>
        <taxon>Paenibacillaceae</taxon>
        <taxon>Paenibacillus</taxon>
    </lineage>
</organism>
<evidence type="ECO:0000313" key="3">
    <source>
        <dbReference type="Proteomes" id="UP000003891"/>
    </source>
</evidence>
<feature type="domain" description="YqbQ/XkdQ" evidence="1">
    <location>
        <begin position="22"/>
        <end position="319"/>
    </location>
</feature>
<sequence length="321" mass="37271">MKIVIDNKDGNVWDVTNVVKDIRYSTSRIGKASSLEFTLIDSGIYQDKKFKYQNGDIVQLTDGTTKVFMGYVFKFEMSRNGEAKILAYDQLRYLQANHTYVLSSVTATQIIQRIAKDFNLKTGKLVDTKYKIPNFYQDNQTLMDMICWALDKTLIQYSTNFVFYDDFGQLTLQNVNDMKYGFVVGEGSLMTDFTYSKSIDEDTYNHIVLYRDNEKSGKRQTFKIEDSSRIKKWGKLQLYQSVDEDMTKAQINDLLTRLITAKDRETRKMNIEAIGDFRLRAGMYVNIQIARFGINKFFLVDECTHQVSGADHKMTLDLRMV</sequence>
<dbReference type="RefSeq" id="WP_007129585.1">
    <property type="nucleotide sequence ID" value="NZ_AGIP01000004.1"/>
</dbReference>
<dbReference type="AlphaFoldDB" id="G4HEK2"/>
<dbReference type="EMBL" id="AGIP01000004">
    <property type="protein sequence ID" value="EHB65271.1"/>
    <property type="molecule type" value="Genomic_DNA"/>
</dbReference>
<dbReference type="SUPFAM" id="SSF69279">
    <property type="entry name" value="Phage tail proteins"/>
    <property type="match status" value="1"/>
</dbReference>
<gene>
    <name evidence="2" type="ORF">PaelaDRAFT_2413</name>
</gene>
<name>G4HEK2_9BACL</name>
<dbReference type="OrthoDB" id="1698671at2"/>
<evidence type="ECO:0000313" key="2">
    <source>
        <dbReference type="EMBL" id="EHB65271.1"/>
    </source>
</evidence>
<accession>G4HEK2</accession>